<gene>
    <name evidence="2" type="ORF">V5N11_031841</name>
</gene>
<organism evidence="2 3">
    <name type="scientific">Cardamine amara subsp. amara</name>
    <dbReference type="NCBI Taxonomy" id="228776"/>
    <lineage>
        <taxon>Eukaryota</taxon>
        <taxon>Viridiplantae</taxon>
        <taxon>Streptophyta</taxon>
        <taxon>Embryophyta</taxon>
        <taxon>Tracheophyta</taxon>
        <taxon>Spermatophyta</taxon>
        <taxon>Magnoliopsida</taxon>
        <taxon>eudicotyledons</taxon>
        <taxon>Gunneridae</taxon>
        <taxon>Pentapetalae</taxon>
        <taxon>rosids</taxon>
        <taxon>malvids</taxon>
        <taxon>Brassicales</taxon>
        <taxon>Brassicaceae</taxon>
        <taxon>Cardamineae</taxon>
        <taxon>Cardamine</taxon>
    </lineage>
</organism>
<comment type="caution">
    <text evidence="2">The sequence shown here is derived from an EMBL/GenBank/DDBJ whole genome shotgun (WGS) entry which is preliminary data.</text>
</comment>
<accession>A0ABD1AVW2</accession>
<evidence type="ECO:0000313" key="2">
    <source>
        <dbReference type="EMBL" id="KAL1210890.1"/>
    </source>
</evidence>
<dbReference type="InterPro" id="IPR017451">
    <property type="entry name" value="F-box-assoc_interact_dom"/>
</dbReference>
<dbReference type="EMBL" id="JBANAX010000388">
    <property type="protein sequence ID" value="KAL1210890.1"/>
    <property type="molecule type" value="Genomic_DNA"/>
</dbReference>
<dbReference type="Proteomes" id="UP001558713">
    <property type="component" value="Unassembled WGS sequence"/>
</dbReference>
<proteinExistence type="predicted"/>
<dbReference type="AlphaFoldDB" id="A0ABD1AVW2"/>
<dbReference type="NCBIfam" id="TIGR01640">
    <property type="entry name" value="F_box_assoc_1"/>
    <property type="match status" value="1"/>
</dbReference>
<sequence length="228" mass="26273">MCHIGHDPVHDQYKVVCKAVRESEEEVGEYMVMSERWVFLLGGDGSTRWKNISCGSPPHIPLRQVVNINGRMHYLALVRLNFVLVSFDIISEEISVRQVPEDIFWPEIGLAEYGGNIAVLSYPNLENKGVIELWVVEDEEKNMWRSKTLVLHPSQMHMVNSSRLRVQGTTRNGEVIFAPRDTILFNIFLYDLQKNHMRKIEIKGTPNRHLTQSCEVLGLDDVDNLIYL</sequence>
<feature type="domain" description="F-box associated beta-propeller type 3" evidence="1">
    <location>
        <begin position="2"/>
        <end position="215"/>
    </location>
</feature>
<dbReference type="PANTHER" id="PTHR31111:SF17">
    <property type="entry name" value="F-BOX DOMAIN-CONTAINING PROTEIN"/>
    <property type="match status" value="1"/>
</dbReference>
<dbReference type="Pfam" id="PF08268">
    <property type="entry name" value="FBA_3"/>
    <property type="match status" value="1"/>
</dbReference>
<dbReference type="InterPro" id="IPR013187">
    <property type="entry name" value="F-box-assoc_dom_typ3"/>
</dbReference>
<evidence type="ECO:0000313" key="3">
    <source>
        <dbReference type="Proteomes" id="UP001558713"/>
    </source>
</evidence>
<dbReference type="PANTHER" id="PTHR31111">
    <property type="entry name" value="BNAA05G37150D PROTEIN-RELATED"/>
    <property type="match status" value="1"/>
</dbReference>
<keyword evidence="3" id="KW-1185">Reference proteome</keyword>
<name>A0ABD1AVW2_CARAN</name>
<reference evidence="2 3" key="1">
    <citation type="submission" date="2024-04" db="EMBL/GenBank/DDBJ databases">
        <title>Genome assembly C_amara_ONT_v2.</title>
        <authorList>
            <person name="Yant L."/>
            <person name="Moore C."/>
            <person name="Slenker M."/>
        </authorList>
    </citation>
    <scope>NUCLEOTIDE SEQUENCE [LARGE SCALE GENOMIC DNA]</scope>
    <source>
        <tissue evidence="2">Leaf</tissue>
    </source>
</reference>
<evidence type="ECO:0000259" key="1">
    <source>
        <dbReference type="Pfam" id="PF08268"/>
    </source>
</evidence>
<protein>
    <submittedName>
        <fullName evidence="2">F-box protein</fullName>
    </submittedName>
</protein>